<dbReference type="Pfam" id="PF02151">
    <property type="entry name" value="UVR"/>
    <property type="match status" value="1"/>
</dbReference>
<comment type="caution">
    <text evidence="3">The sequence shown here is derived from an EMBL/GenBank/DDBJ whole genome shotgun (WGS) entry which is preliminary data.</text>
</comment>
<dbReference type="InterPro" id="IPR052607">
    <property type="entry name" value="CEP104-like"/>
</dbReference>
<evidence type="ECO:0000259" key="2">
    <source>
        <dbReference type="SMART" id="SM01349"/>
    </source>
</evidence>
<dbReference type="Gene3D" id="1.25.10.10">
    <property type="entry name" value="Leucine-rich Repeat Variant"/>
    <property type="match status" value="1"/>
</dbReference>
<dbReference type="Pfam" id="PF21038">
    <property type="entry name" value="CEP104_N"/>
    <property type="match status" value="1"/>
</dbReference>
<keyword evidence="4" id="KW-1185">Reference proteome</keyword>
<dbReference type="AlphaFoldDB" id="A0A9D4THK0"/>
<feature type="compositionally biased region" description="Low complexity" evidence="1">
    <location>
        <begin position="234"/>
        <end position="246"/>
    </location>
</feature>
<name>A0A9D4THK0_CHLVU</name>
<feature type="domain" description="TOG" evidence="2">
    <location>
        <begin position="497"/>
        <end position="750"/>
    </location>
</feature>
<feature type="region of interest" description="Disordered" evidence="1">
    <location>
        <begin position="337"/>
        <end position="434"/>
    </location>
</feature>
<dbReference type="InterPro" id="IPR011990">
    <property type="entry name" value="TPR-like_helical_dom_sf"/>
</dbReference>
<feature type="compositionally biased region" description="Polar residues" evidence="1">
    <location>
        <begin position="211"/>
        <end position="223"/>
    </location>
</feature>
<dbReference type="SUPFAM" id="SSF49785">
    <property type="entry name" value="Galactose-binding domain-like"/>
    <property type="match status" value="1"/>
</dbReference>
<dbReference type="InterPro" id="IPR011989">
    <property type="entry name" value="ARM-like"/>
</dbReference>
<dbReference type="Pfam" id="PF13424">
    <property type="entry name" value="TPR_12"/>
    <property type="match status" value="1"/>
</dbReference>
<dbReference type="InterPro" id="IPR001943">
    <property type="entry name" value="UVR_dom"/>
</dbReference>
<dbReference type="OrthoDB" id="66599at2759"/>
<protein>
    <recommendedName>
        <fullName evidence="2">TOG domain-containing protein</fullName>
    </recommendedName>
</protein>
<dbReference type="SUPFAM" id="SSF48452">
    <property type="entry name" value="TPR-like"/>
    <property type="match status" value="1"/>
</dbReference>
<gene>
    <name evidence="3" type="ORF">D9Q98_007820</name>
</gene>
<feature type="compositionally biased region" description="Low complexity" evidence="1">
    <location>
        <begin position="801"/>
        <end position="823"/>
    </location>
</feature>
<dbReference type="Pfam" id="PF21040">
    <property type="entry name" value="CEP104-like_TOG"/>
    <property type="match status" value="1"/>
</dbReference>
<dbReference type="InterPro" id="IPR008979">
    <property type="entry name" value="Galactose-bd-like_sf"/>
</dbReference>
<evidence type="ECO:0000256" key="1">
    <source>
        <dbReference type="SAM" id="MobiDB-lite"/>
    </source>
</evidence>
<evidence type="ECO:0000313" key="4">
    <source>
        <dbReference type="Proteomes" id="UP001055712"/>
    </source>
</evidence>
<dbReference type="InterPro" id="IPR034085">
    <property type="entry name" value="TOG"/>
</dbReference>
<organism evidence="3 4">
    <name type="scientific">Chlorella vulgaris</name>
    <name type="common">Green alga</name>
    <dbReference type="NCBI Taxonomy" id="3077"/>
    <lineage>
        <taxon>Eukaryota</taxon>
        <taxon>Viridiplantae</taxon>
        <taxon>Chlorophyta</taxon>
        <taxon>core chlorophytes</taxon>
        <taxon>Trebouxiophyceae</taxon>
        <taxon>Chlorellales</taxon>
        <taxon>Chlorellaceae</taxon>
        <taxon>Chlorella clade</taxon>
        <taxon>Chlorella</taxon>
    </lineage>
</organism>
<reference evidence="3" key="2">
    <citation type="submission" date="2020-11" db="EMBL/GenBank/DDBJ databases">
        <authorList>
            <person name="Cecchin M."/>
            <person name="Marcolungo L."/>
            <person name="Rossato M."/>
            <person name="Girolomoni L."/>
            <person name="Cosentino E."/>
            <person name="Cuine S."/>
            <person name="Li-Beisson Y."/>
            <person name="Delledonne M."/>
            <person name="Ballottari M."/>
        </authorList>
    </citation>
    <scope>NUCLEOTIDE SEQUENCE</scope>
    <source>
        <strain evidence="3">211/11P</strain>
        <tissue evidence="3">Whole cell</tissue>
    </source>
</reference>
<dbReference type="GO" id="GO:0005929">
    <property type="term" value="C:cilium"/>
    <property type="evidence" value="ECO:0007669"/>
    <property type="project" value="TreeGrafter"/>
</dbReference>
<reference evidence="3" key="1">
    <citation type="journal article" date="2019" name="Plant J.">
        <title>Chlorella vulgaris genome assembly and annotation reveals the molecular basis for metabolic acclimation to high light conditions.</title>
        <authorList>
            <person name="Cecchin M."/>
            <person name="Marcolungo L."/>
            <person name="Rossato M."/>
            <person name="Girolomoni L."/>
            <person name="Cosentino E."/>
            <person name="Cuine S."/>
            <person name="Li-Beisson Y."/>
            <person name="Delledonne M."/>
            <person name="Ballottari M."/>
        </authorList>
    </citation>
    <scope>NUCLEOTIDE SEQUENCE</scope>
    <source>
        <strain evidence="3">211/11P</strain>
    </source>
</reference>
<dbReference type="PANTHER" id="PTHR13371:SF0">
    <property type="entry name" value="CENTROSOMAL PROTEIN OF 104 KDA"/>
    <property type="match status" value="1"/>
</dbReference>
<dbReference type="PANTHER" id="PTHR13371">
    <property type="entry name" value="GLYCINE-, GLUTAMATE-, THIENYLCYCLOHEXYLPIPERIDINE-BINDING PROTEIN"/>
    <property type="match status" value="1"/>
</dbReference>
<accession>A0A9D4THK0</accession>
<feature type="region of interest" description="Disordered" evidence="1">
    <location>
        <begin position="775"/>
        <end position="823"/>
    </location>
</feature>
<evidence type="ECO:0000313" key="3">
    <source>
        <dbReference type="EMBL" id="KAI3425846.1"/>
    </source>
</evidence>
<dbReference type="InterPro" id="IPR016024">
    <property type="entry name" value="ARM-type_fold"/>
</dbReference>
<feature type="compositionally biased region" description="Polar residues" evidence="1">
    <location>
        <begin position="356"/>
        <end position="367"/>
    </location>
</feature>
<dbReference type="EMBL" id="SIDB01000011">
    <property type="protein sequence ID" value="KAI3425846.1"/>
    <property type="molecule type" value="Genomic_DNA"/>
</dbReference>
<feature type="region of interest" description="Disordered" evidence="1">
    <location>
        <begin position="181"/>
        <end position="246"/>
    </location>
</feature>
<dbReference type="Proteomes" id="UP001055712">
    <property type="component" value="Unassembled WGS sequence"/>
</dbReference>
<dbReference type="SMART" id="SM01349">
    <property type="entry name" value="TOG"/>
    <property type="match status" value="1"/>
</dbReference>
<proteinExistence type="predicted"/>
<dbReference type="SUPFAM" id="SSF48371">
    <property type="entry name" value="ARM repeat"/>
    <property type="match status" value="1"/>
</dbReference>
<dbReference type="Gene3D" id="1.25.40.10">
    <property type="entry name" value="Tetratricopeptide repeat domain"/>
    <property type="match status" value="1"/>
</dbReference>
<feature type="compositionally biased region" description="Gly residues" evidence="1">
    <location>
        <begin position="385"/>
        <end position="394"/>
    </location>
</feature>
<feature type="compositionally biased region" description="Low complexity" evidence="1">
    <location>
        <begin position="395"/>
        <end position="422"/>
    </location>
</feature>
<sequence length="949" mass="98269">MPTKLSFTIVGCTGEDPEFPASELLYHSPDSRGWCTPRLCQYPQELTLRLEAAARLTQLQLLSHEFKIAGKVELVVGTFDSIPGGNPGATHTAVAAAHPSKATWRRLGFLSFDTNERSAFSARELKSVALNAVPAHLLRLIIHRCHANAANTYGQVSLVAINVMGDPMAPSPLSPITNTGLPYGATPPHGLPPHPAPGMSWGGGGPPQLPHAQQQYSMQPPGTQQYMQPPPPVQQRSSVQSPGGGAASAVAAELGVDLVTAQRIHDLQQQKQQAVDREDYDEAKRIKVCVDRLRAAGGAIAGLEGRKRVAVEEEDYDLAKQLKLEIDRMRAAAYAAALSGRDDSEDALSPQRGRRTSTAAPASGSRQSEGHRGSLLVELSAVQGEGPGSEGGEGAFSPPGAASRRAEQQQQQQAAAPGGRSSPQGSWNSHDERPVQAKGAYSFQNADATSLPPNNRRASVLGGAEVPSSSAAASAASDAGPLPAGFPKDLPSPEALSAAAAKDAGPVVDMLGEYLARCLFSRTWQLREAALAHLAKELAGGSLPGLEGGSDGLRTLTRLLLRTLRDKVAAVYSASLSTLRALVAAQAGKCSLRDLQAALAELLPVLAEKAADLNQRTKDQATETLVALAGVPEAGLRAATGPFLRAPKAGAAPKVVLGRLQLVSALLPVVGIAAEGSNEGFTLSPLMAFVGPALGNSSAEVRGAAVALTVQVALVAGPSVQRMLPADLNPKIKEQIEQGMLGAAGVALAPPSTAAAAAAAKAPLAAAATRATAAATPALPSRSQQAPPAGGRPAVSPPSTQQQAAALPKPAQQQQAAAGVRTPAAAVELGDEAAVYAAELRSREARLGPHHPDVAEAVSNLAILHNQRGDSAAALPLYERALAIWEAACGPDSPDVAHTLTDIAVIHLEQGRDDIGRPLLQRALRVQEAHLGPDHPDVMAIRDVLLEDG</sequence>
<dbReference type="InterPro" id="IPR048739">
    <property type="entry name" value="CEP104_N"/>
</dbReference>